<keyword evidence="1" id="KW-0677">Repeat</keyword>
<evidence type="ECO:0000313" key="4">
    <source>
        <dbReference type="Proteomes" id="UP000245207"/>
    </source>
</evidence>
<dbReference type="EMBL" id="PKPP01002496">
    <property type="protein sequence ID" value="PWA74891.1"/>
    <property type="molecule type" value="Genomic_DNA"/>
</dbReference>
<protein>
    <submittedName>
        <fullName evidence="3">Protein kinase C-like, phorbol ester/diacylglycerol-binding domain, DC1, C1-like protein</fullName>
    </submittedName>
</protein>
<dbReference type="InterPro" id="IPR053192">
    <property type="entry name" value="Vacuole_Formation_Reg"/>
</dbReference>
<dbReference type="PANTHER" id="PTHR32410">
    <property type="entry name" value="CYSTEINE/HISTIDINE-RICH C1 DOMAIN FAMILY PROTEIN"/>
    <property type="match status" value="1"/>
</dbReference>
<dbReference type="OrthoDB" id="1884766at2759"/>
<reference evidence="3 4" key="1">
    <citation type="journal article" date="2018" name="Mol. Plant">
        <title>The genome of Artemisia annua provides insight into the evolution of Asteraceae family and artemisinin biosynthesis.</title>
        <authorList>
            <person name="Shen Q."/>
            <person name="Zhang L."/>
            <person name="Liao Z."/>
            <person name="Wang S."/>
            <person name="Yan T."/>
            <person name="Shi P."/>
            <person name="Liu M."/>
            <person name="Fu X."/>
            <person name="Pan Q."/>
            <person name="Wang Y."/>
            <person name="Lv Z."/>
            <person name="Lu X."/>
            <person name="Zhang F."/>
            <person name="Jiang W."/>
            <person name="Ma Y."/>
            <person name="Chen M."/>
            <person name="Hao X."/>
            <person name="Li L."/>
            <person name="Tang Y."/>
            <person name="Lv G."/>
            <person name="Zhou Y."/>
            <person name="Sun X."/>
            <person name="Brodelius P.E."/>
            <person name="Rose J.K.C."/>
            <person name="Tang K."/>
        </authorList>
    </citation>
    <scope>NUCLEOTIDE SEQUENCE [LARGE SCALE GENOMIC DNA]</scope>
    <source>
        <strain evidence="4">cv. Huhao1</strain>
        <tissue evidence="3">Leaf</tissue>
    </source>
</reference>
<evidence type="ECO:0000259" key="2">
    <source>
        <dbReference type="Pfam" id="PF03107"/>
    </source>
</evidence>
<dbReference type="Proteomes" id="UP000245207">
    <property type="component" value="Unassembled WGS sequence"/>
</dbReference>
<accession>A0A2U1NN28</accession>
<keyword evidence="3" id="KW-0808">Transferase</keyword>
<evidence type="ECO:0000256" key="1">
    <source>
        <dbReference type="ARBA" id="ARBA00022737"/>
    </source>
</evidence>
<comment type="caution">
    <text evidence="3">The sequence shown here is derived from an EMBL/GenBank/DDBJ whole genome shotgun (WGS) entry which is preliminary data.</text>
</comment>
<keyword evidence="3" id="KW-0418">Kinase</keyword>
<dbReference type="SUPFAM" id="SSF57889">
    <property type="entry name" value="Cysteine-rich domain"/>
    <property type="match status" value="3"/>
</dbReference>
<name>A0A2U1NN28_ARTAN</name>
<evidence type="ECO:0000313" key="3">
    <source>
        <dbReference type="EMBL" id="PWA74891.1"/>
    </source>
</evidence>
<keyword evidence="4" id="KW-1185">Reference proteome</keyword>
<organism evidence="3 4">
    <name type="scientific">Artemisia annua</name>
    <name type="common">Sweet wormwood</name>
    <dbReference type="NCBI Taxonomy" id="35608"/>
    <lineage>
        <taxon>Eukaryota</taxon>
        <taxon>Viridiplantae</taxon>
        <taxon>Streptophyta</taxon>
        <taxon>Embryophyta</taxon>
        <taxon>Tracheophyta</taxon>
        <taxon>Spermatophyta</taxon>
        <taxon>Magnoliopsida</taxon>
        <taxon>eudicotyledons</taxon>
        <taxon>Gunneridae</taxon>
        <taxon>Pentapetalae</taxon>
        <taxon>asterids</taxon>
        <taxon>campanulids</taxon>
        <taxon>Asterales</taxon>
        <taxon>Asteraceae</taxon>
        <taxon>Asteroideae</taxon>
        <taxon>Anthemideae</taxon>
        <taxon>Artemisiinae</taxon>
        <taxon>Artemisia</taxon>
    </lineage>
</organism>
<feature type="domain" description="DC1" evidence="2">
    <location>
        <begin position="243"/>
        <end position="291"/>
    </location>
</feature>
<dbReference type="InterPro" id="IPR046349">
    <property type="entry name" value="C1-like_sf"/>
</dbReference>
<dbReference type="PANTHER" id="PTHR32410:SF161">
    <property type="entry name" value="DC1, ZINC FINGER, RING_FYVE_PHD-TYPE-RELATED"/>
    <property type="match status" value="1"/>
</dbReference>
<dbReference type="GO" id="GO:0016301">
    <property type="term" value="F:kinase activity"/>
    <property type="evidence" value="ECO:0007669"/>
    <property type="project" value="UniProtKB-KW"/>
</dbReference>
<dbReference type="Pfam" id="PF03107">
    <property type="entry name" value="C1_2"/>
    <property type="match status" value="2"/>
</dbReference>
<dbReference type="InterPro" id="IPR004146">
    <property type="entry name" value="DC1"/>
</dbReference>
<sequence>MPIILILSIYHSQINLQHIETFVFFKEIGPTSSEFKELYILNHVPCLKISKGTGATSSKGKSYMCHDPMKKIELLCNGCVRPITDMPFYKCANEDESCNFALHEWCTRLPTSIENYPFHAQHTLVLLPNAPRVFFSVFYCEVCHLPCNGFAYCCLECNYKVDVSCAFIPEKITHKAHPNHLLSIVETSPDKVCRMCVLPLIMDSFHYLNLERGFGFSCSICDNFYIHPWCAMLLPETIRHKYDKHPMSLSYFPIENHKSEYFCEICEEKLNPHCSFYHCHKCVQSVHVACAPLILRSEMSDRPSWYETNSIYLFVNVKFGNIHKTPEHPHPLVFAQGIVDDGDCNNCDYSLRYEMIFKCLSCKYAIHYECCEQLENP</sequence>
<proteinExistence type="predicted"/>
<feature type="domain" description="DC1" evidence="2">
    <location>
        <begin position="117"/>
        <end position="166"/>
    </location>
</feature>
<dbReference type="AlphaFoldDB" id="A0A2U1NN28"/>
<gene>
    <name evidence="3" type="ORF">CTI12_AA247200</name>
</gene>